<accession>A0A0G1M243</accession>
<dbReference type="Proteomes" id="UP000034264">
    <property type="component" value="Unassembled WGS sequence"/>
</dbReference>
<evidence type="ECO:0000313" key="2">
    <source>
        <dbReference type="Proteomes" id="UP000034264"/>
    </source>
</evidence>
<name>A0A0G1M243_9BACT</name>
<comment type="caution">
    <text evidence="1">The sequence shown here is derived from an EMBL/GenBank/DDBJ whole genome shotgun (WGS) entry which is preliminary data.</text>
</comment>
<dbReference type="InterPro" id="IPR008972">
    <property type="entry name" value="Cupredoxin"/>
</dbReference>
<dbReference type="EMBL" id="LCKS01000015">
    <property type="protein sequence ID" value="KKU02194.1"/>
    <property type="molecule type" value="Genomic_DNA"/>
</dbReference>
<gene>
    <name evidence="1" type="ORF">UX05_C0015G0005</name>
</gene>
<protein>
    <recommendedName>
        <fullName evidence="3">EfeO-type cupredoxin-like domain-containing protein</fullName>
    </recommendedName>
</protein>
<dbReference type="Gene3D" id="2.60.40.420">
    <property type="entry name" value="Cupredoxins - blue copper proteins"/>
    <property type="match status" value="1"/>
</dbReference>
<evidence type="ECO:0000313" key="1">
    <source>
        <dbReference type="EMBL" id="KKU02194.1"/>
    </source>
</evidence>
<proteinExistence type="predicted"/>
<evidence type="ECO:0008006" key="3">
    <source>
        <dbReference type="Google" id="ProtNLM"/>
    </source>
</evidence>
<dbReference type="AlphaFoldDB" id="A0A0G1M243"/>
<reference evidence="1 2" key="1">
    <citation type="journal article" date="2015" name="Nature">
        <title>rRNA introns, odd ribosomes, and small enigmatic genomes across a large radiation of phyla.</title>
        <authorList>
            <person name="Brown C.T."/>
            <person name="Hug L.A."/>
            <person name="Thomas B.C."/>
            <person name="Sharon I."/>
            <person name="Castelle C.J."/>
            <person name="Singh A."/>
            <person name="Wilkins M.J."/>
            <person name="Williams K.H."/>
            <person name="Banfield J.F."/>
        </authorList>
    </citation>
    <scope>NUCLEOTIDE SEQUENCE [LARGE SCALE GENOMIC DNA]</scope>
</reference>
<sequence>MRAVFLSVLVIVALLAAGYYLFQRPKMITKNPEEVLNKVEAMDVQAKDGKFTPDSFKVELFDTMKLNISAVDRDYVFKVRDYPRMDVSIPAGKTVVAPIVYLGVGDYVFDCGEDCTGTITVVQEKDTEGEEPN</sequence>
<organism evidence="1 2">
    <name type="scientific">Candidatus Amesbacteria bacterium GW2011_GWC2_45_19</name>
    <dbReference type="NCBI Taxonomy" id="1618366"/>
    <lineage>
        <taxon>Bacteria</taxon>
        <taxon>Candidatus Amesiibacteriota</taxon>
    </lineage>
</organism>